<dbReference type="AlphaFoldDB" id="A0A1H4UVD7"/>
<evidence type="ECO:0000313" key="3">
    <source>
        <dbReference type="Proteomes" id="UP000198992"/>
    </source>
</evidence>
<evidence type="ECO:0000313" key="2">
    <source>
        <dbReference type="EMBL" id="SEC72124.1"/>
    </source>
</evidence>
<dbReference type="EMBL" id="FNTH01000001">
    <property type="protein sequence ID" value="SEC72124.1"/>
    <property type="molecule type" value="Genomic_DNA"/>
</dbReference>
<accession>A0A1H4UVD7</accession>
<gene>
    <name evidence="2" type="ORF">SAMN05444164_2573</name>
</gene>
<evidence type="ECO:0000256" key="1">
    <source>
        <dbReference type="SAM" id="Phobius"/>
    </source>
</evidence>
<feature type="transmembrane region" description="Helical" evidence="1">
    <location>
        <begin position="43"/>
        <end position="62"/>
    </location>
</feature>
<dbReference type="RefSeq" id="WP_092115815.1">
    <property type="nucleotide sequence ID" value="NZ_FNTH01000001.1"/>
</dbReference>
<evidence type="ECO:0008006" key="4">
    <source>
        <dbReference type="Google" id="ProtNLM"/>
    </source>
</evidence>
<dbReference type="Pfam" id="PF11391">
    <property type="entry name" value="DUF2798"/>
    <property type="match status" value="1"/>
</dbReference>
<keyword evidence="1" id="KW-0472">Membrane</keyword>
<organism evidence="2 3">
    <name type="scientific">Bradyrhizobium erythrophlei</name>
    <dbReference type="NCBI Taxonomy" id="1437360"/>
    <lineage>
        <taxon>Bacteria</taxon>
        <taxon>Pseudomonadati</taxon>
        <taxon>Pseudomonadota</taxon>
        <taxon>Alphaproteobacteria</taxon>
        <taxon>Hyphomicrobiales</taxon>
        <taxon>Nitrobacteraceae</taxon>
        <taxon>Bradyrhizobium</taxon>
    </lineage>
</organism>
<protein>
    <recommendedName>
        <fullName evidence="4">DUF2798 domain-containing protein</fullName>
    </recommendedName>
</protein>
<reference evidence="2 3" key="1">
    <citation type="submission" date="2016-10" db="EMBL/GenBank/DDBJ databases">
        <authorList>
            <person name="de Groot N.N."/>
        </authorList>
    </citation>
    <scope>NUCLEOTIDE SEQUENCE [LARGE SCALE GENOMIC DNA]</scope>
    <source>
        <strain evidence="2 3">MT12</strain>
    </source>
</reference>
<feature type="transmembrane region" description="Helical" evidence="1">
    <location>
        <begin position="12"/>
        <end position="31"/>
    </location>
</feature>
<sequence length="78" mass="8538">MALSPKLIGPSISLITGLITSTSMSFVGLAMNYGFQPDFALRWLKAAATSYVVIVPMLIIVIPRIQRFVMRQAGLPTR</sequence>
<proteinExistence type="predicted"/>
<dbReference type="InterPro" id="IPR021529">
    <property type="entry name" value="DUF2798"/>
</dbReference>
<keyword evidence="1" id="KW-0812">Transmembrane</keyword>
<dbReference type="Proteomes" id="UP000198992">
    <property type="component" value="Unassembled WGS sequence"/>
</dbReference>
<name>A0A1H4UVD7_9BRAD</name>
<dbReference type="OrthoDB" id="8243126at2"/>
<keyword evidence="1" id="KW-1133">Transmembrane helix</keyword>